<dbReference type="KEGG" id="dpx:DAPPUDRAFT_305143"/>
<keyword evidence="3" id="KW-1185">Reference proteome</keyword>
<feature type="chain" id="PRO_5003237610" description="Pleiotrophin/Midkine N-terminal domain-containing protein" evidence="1">
    <location>
        <begin position="23"/>
        <end position="96"/>
    </location>
</feature>
<dbReference type="OrthoDB" id="6334628at2759"/>
<dbReference type="PhylomeDB" id="E9GPI5"/>
<dbReference type="HOGENOM" id="CLU_186317_0_0_1"/>
<dbReference type="AlphaFoldDB" id="E9GPI5"/>
<organism evidence="2 3">
    <name type="scientific">Daphnia pulex</name>
    <name type="common">Water flea</name>
    <dbReference type="NCBI Taxonomy" id="6669"/>
    <lineage>
        <taxon>Eukaryota</taxon>
        <taxon>Metazoa</taxon>
        <taxon>Ecdysozoa</taxon>
        <taxon>Arthropoda</taxon>
        <taxon>Crustacea</taxon>
        <taxon>Branchiopoda</taxon>
        <taxon>Diplostraca</taxon>
        <taxon>Cladocera</taxon>
        <taxon>Anomopoda</taxon>
        <taxon>Daphniidae</taxon>
        <taxon>Daphnia</taxon>
    </lineage>
</organism>
<proteinExistence type="predicted"/>
<protein>
    <recommendedName>
        <fullName evidence="4">Pleiotrophin/Midkine N-terminal domain-containing protein</fullName>
    </recommendedName>
</protein>
<dbReference type="PANTHER" id="PTHR35180:SF4">
    <property type="entry name" value="PROTEIN CBG06219"/>
    <property type="match status" value="1"/>
</dbReference>
<evidence type="ECO:0000313" key="2">
    <source>
        <dbReference type="EMBL" id="EFX78643.1"/>
    </source>
</evidence>
<dbReference type="Proteomes" id="UP000000305">
    <property type="component" value="Unassembled WGS sequence"/>
</dbReference>
<sequence>MHCTRIAVIVLFVFSLVGVLTAVEDKSTIRAAIDKITEDWGSGRTSSDGCIWKGTSPFCDGGCNVVGHVVRQTSATGDGEKCLTGLKVLCCPSATA</sequence>
<gene>
    <name evidence="2" type="ORF">DAPPUDRAFT_305143</name>
</gene>
<dbReference type="EMBL" id="GL732556">
    <property type="protein sequence ID" value="EFX78643.1"/>
    <property type="molecule type" value="Genomic_DNA"/>
</dbReference>
<dbReference type="InParanoid" id="E9GPI5"/>
<evidence type="ECO:0008006" key="4">
    <source>
        <dbReference type="Google" id="ProtNLM"/>
    </source>
</evidence>
<dbReference type="PANTHER" id="PTHR35180">
    <property type="entry name" value="PROTEIN CBG06219"/>
    <property type="match status" value="1"/>
</dbReference>
<feature type="signal peptide" evidence="1">
    <location>
        <begin position="1"/>
        <end position="22"/>
    </location>
</feature>
<keyword evidence="1" id="KW-0732">Signal</keyword>
<evidence type="ECO:0000313" key="3">
    <source>
        <dbReference type="Proteomes" id="UP000000305"/>
    </source>
</evidence>
<reference evidence="2 3" key="1">
    <citation type="journal article" date="2011" name="Science">
        <title>The ecoresponsive genome of Daphnia pulex.</title>
        <authorList>
            <person name="Colbourne J.K."/>
            <person name="Pfrender M.E."/>
            <person name="Gilbert D."/>
            <person name="Thomas W.K."/>
            <person name="Tucker A."/>
            <person name="Oakley T.H."/>
            <person name="Tokishita S."/>
            <person name="Aerts A."/>
            <person name="Arnold G.J."/>
            <person name="Basu M.K."/>
            <person name="Bauer D.J."/>
            <person name="Caceres C.E."/>
            <person name="Carmel L."/>
            <person name="Casola C."/>
            <person name="Choi J.H."/>
            <person name="Detter J.C."/>
            <person name="Dong Q."/>
            <person name="Dusheyko S."/>
            <person name="Eads B.D."/>
            <person name="Frohlich T."/>
            <person name="Geiler-Samerotte K.A."/>
            <person name="Gerlach D."/>
            <person name="Hatcher P."/>
            <person name="Jogdeo S."/>
            <person name="Krijgsveld J."/>
            <person name="Kriventseva E.V."/>
            <person name="Kultz D."/>
            <person name="Laforsch C."/>
            <person name="Lindquist E."/>
            <person name="Lopez J."/>
            <person name="Manak J.R."/>
            <person name="Muller J."/>
            <person name="Pangilinan J."/>
            <person name="Patwardhan R.P."/>
            <person name="Pitluck S."/>
            <person name="Pritham E.J."/>
            <person name="Rechtsteiner A."/>
            <person name="Rho M."/>
            <person name="Rogozin I.B."/>
            <person name="Sakarya O."/>
            <person name="Salamov A."/>
            <person name="Schaack S."/>
            <person name="Shapiro H."/>
            <person name="Shiga Y."/>
            <person name="Skalitzky C."/>
            <person name="Smith Z."/>
            <person name="Souvorov A."/>
            <person name="Sung W."/>
            <person name="Tang Z."/>
            <person name="Tsuchiya D."/>
            <person name="Tu H."/>
            <person name="Vos H."/>
            <person name="Wang M."/>
            <person name="Wolf Y.I."/>
            <person name="Yamagata H."/>
            <person name="Yamada T."/>
            <person name="Ye Y."/>
            <person name="Shaw J.R."/>
            <person name="Andrews J."/>
            <person name="Crease T.J."/>
            <person name="Tang H."/>
            <person name="Lucas S.M."/>
            <person name="Robertson H.M."/>
            <person name="Bork P."/>
            <person name="Koonin E.V."/>
            <person name="Zdobnov E.M."/>
            <person name="Grigoriev I.V."/>
            <person name="Lynch M."/>
            <person name="Boore J.L."/>
        </authorList>
    </citation>
    <scope>NUCLEOTIDE SEQUENCE [LARGE SCALE GENOMIC DNA]</scope>
</reference>
<evidence type="ECO:0000256" key="1">
    <source>
        <dbReference type="SAM" id="SignalP"/>
    </source>
</evidence>
<name>E9GPI5_DAPPU</name>
<accession>E9GPI5</accession>